<dbReference type="PROSITE" id="PS00198">
    <property type="entry name" value="4FE4S_FER_1"/>
    <property type="match status" value="1"/>
</dbReference>
<dbReference type="EMBL" id="CAXDID020000244">
    <property type="protein sequence ID" value="CAL6063120.1"/>
    <property type="molecule type" value="Genomic_DNA"/>
</dbReference>
<dbReference type="PROSITE" id="PS51379">
    <property type="entry name" value="4FE4S_FER_2"/>
    <property type="match status" value="1"/>
</dbReference>
<dbReference type="InterPro" id="IPR017900">
    <property type="entry name" value="4Fe4S_Fe_S_CS"/>
</dbReference>
<comment type="caution">
    <text evidence="2">The sequence shown here is derived from an EMBL/GenBank/DDBJ whole genome shotgun (WGS) entry which is preliminary data.</text>
</comment>
<dbReference type="Proteomes" id="UP001642409">
    <property type="component" value="Unassembled WGS sequence"/>
</dbReference>
<reference evidence="2 3" key="1">
    <citation type="submission" date="2024-07" db="EMBL/GenBank/DDBJ databases">
        <authorList>
            <person name="Akdeniz Z."/>
        </authorList>
    </citation>
    <scope>NUCLEOTIDE SEQUENCE [LARGE SCALE GENOMIC DNA]</scope>
</reference>
<dbReference type="InterPro" id="IPR017896">
    <property type="entry name" value="4Fe4S_Fe-S-bd"/>
</dbReference>
<evidence type="ECO:0000313" key="2">
    <source>
        <dbReference type="EMBL" id="CAL6063120.1"/>
    </source>
</evidence>
<protein>
    <submittedName>
        <fullName evidence="2">4Fe-4S_ferredoxin iron-sulfur binding domain protein</fullName>
    </submittedName>
</protein>
<proteinExistence type="predicted"/>
<organism evidence="2 3">
    <name type="scientific">Hexamita inflata</name>
    <dbReference type="NCBI Taxonomy" id="28002"/>
    <lineage>
        <taxon>Eukaryota</taxon>
        <taxon>Metamonada</taxon>
        <taxon>Diplomonadida</taxon>
        <taxon>Hexamitidae</taxon>
        <taxon>Hexamitinae</taxon>
        <taxon>Hexamita</taxon>
    </lineage>
</organism>
<gene>
    <name evidence="2" type="ORF">HINF_LOCUS50685</name>
</gene>
<feature type="domain" description="4Fe-4S ferredoxin-type" evidence="1">
    <location>
        <begin position="121"/>
        <end position="149"/>
    </location>
</feature>
<evidence type="ECO:0000313" key="3">
    <source>
        <dbReference type="Proteomes" id="UP001642409"/>
    </source>
</evidence>
<dbReference type="SUPFAM" id="SSF54862">
    <property type="entry name" value="4Fe-4S ferredoxins"/>
    <property type="match status" value="1"/>
</dbReference>
<dbReference type="Gene3D" id="3.30.70.20">
    <property type="match status" value="1"/>
</dbReference>
<accession>A0ABP1KJ92</accession>
<sequence length="195" mass="21630">MYPQAFLKDKYVITFNAHAGQGGSVQHNLHQLLLHKEAKPVSHISIKYCSNHIGFTYPKNEFEVQGVVRSQFLQVPAKCALFCNFLLNKIEYTFPKQSCAPRFGSFITSPIFKKISTMRPVKYTVNENCIGCSTCVYTCPVAVIELIDGKAVFTVALVVFSIAHLGQSATQRGSSLTNLNITLTNINCAIRVSSF</sequence>
<keyword evidence="3" id="KW-1185">Reference proteome</keyword>
<evidence type="ECO:0000259" key="1">
    <source>
        <dbReference type="PROSITE" id="PS51379"/>
    </source>
</evidence>
<name>A0ABP1KJ92_9EUKA</name>